<dbReference type="InterPro" id="IPR027417">
    <property type="entry name" value="P-loop_NTPase"/>
</dbReference>
<evidence type="ECO:0000256" key="1">
    <source>
        <dbReference type="SAM" id="Phobius"/>
    </source>
</evidence>
<feature type="domain" description="KAP NTPase" evidence="2">
    <location>
        <begin position="209"/>
        <end position="551"/>
    </location>
</feature>
<reference evidence="3 4" key="1">
    <citation type="submission" date="2019-08" db="EMBL/GenBank/DDBJ databases">
        <title>Genome sequencing of Paenibacillus faecis DSM 23593(T).</title>
        <authorList>
            <person name="Kook J.-K."/>
            <person name="Park S.-N."/>
            <person name="Lim Y.K."/>
        </authorList>
    </citation>
    <scope>NUCLEOTIDE SEQUENCE [LARGE SCALE GENOMIC DNA]</scope>
    <source>
        <strain evidence="3 4">DSM 23593</strain>
    </source>
</reference>
<name>A0A5D0CUB5_9BACL</name>
<dbReference type="InterPro" id="IPR011646">
    <property type="entry name" value="KAP_P-loop"/>
</dbReference>
<feature type="transmembrane region" description="Helical" evidence="1">
    <location>
        <begin position="130"/>
        <end position="150"/>
    </location>
</feature>
<keyword evidence="4" id="KW-1185">Reference proteome</keyword>
<protein>
    <recommendedName>
        <fullName evidence="2">KAP NTPase domain-containing protein</fullName>
    </recommendedName>
</protein>
<keyword evidence="1" id="KW-1133">Transmembrane helix</keyword>
<dbReference type="Gene3D" id="3.40.50.300">
    <property type="entry name" value="P-loop containing nucleotide triphosphate hydrolases"/>
    <property type="match status" value="1"/>
</dbReference>
<sequence length="1014" mass="119852">MEKFNYRLINFIEQVMVKVNHFISKSYLHFSEFIENYKIVILLCILLSGLIYWYKAKKQKKLLVNKLQFINLLIHIVLVCVFGCVINLSNIPKINELLSIYWSIGWILYLFFFIVFIKELVNYQKSMKKIILNFSKVYYFLGLTYIFTAFSTNQLYIVNDLLLISLFIVGWFILQLLSREIATESFDKVNEESDVDINTYEQLLPTRKQEFSSLLEVLRINNYDEPFALILNGDWGTGKTSLINVLSKKLSEDGNYTIFIQPMILDTTEKLMEYFFSQLKDILSSNRIFTGKDSPFKNYVNIIFQTLNTLNLKQVIKLDKLLESLDNDELSDFRKRKQWLEKDIHKLLSSKLKKNKRKMGGSGDEEDETRNKSKIYIIIDDFDRVEEETFKSTLIFIKELVNFKGFNVIFLMDEQRIDGNKKVDRSYLDKFVNRKFQLSKINFQEIFSYFIKNIGVDQLRAGLTQEISNRIKQNVIYYIMDLIKDISNKLTDIQGEIDSISKKTKTNQYNNDEQVSLEKLNNSKGEVEDILRRLNDGITNIRKVKKIIREIKELLITIDHRISEHEIFKLNLSGVERIDEIIVRTMILKILFGEYVDKLIQQDNDFSNVMFEIKYFKKNYLLSSFFSVFFKNHISEEQGLKMDILNDFCNAIVLNRSLDKLNADKETNTKRILNKLDDPNHCLTINTIEEIKEYLKVISYNNYGVASQLVNSRRNKLIKHIIVLFEKGIVSLMNLFEILGEPQRNPLIETDVYFTELNEILGRDTYFQNAKDKNGSYFYVNETTTPIFLPYKNYIVMIISLLKLKDLSYSYESISADLSGIYELKEMVKAIGRIINEENLYISELDFFDQWVSKSINCIATENKDNEYIIESIKYYQYRLNEFIRIYRLKERISEKIKSISVKPINKFNGEPFAQSEEELICEILEFHDYFYIQKELMTSQNLRYFSSLLVLLERHTRNNKVEDEIIIKMEELYLIIPKDGYDESSEEHKTWIWCTVKLGVITENQKSITTRTV</sequence>
<dbReference type="Proteomes" id="UP000325218">
    <property type="component" value="Unassembled WGS sequence"/>
</dbReference>
<keyword evidence="1" id="KW-0472">Membrane</keyword>
<dbReference type="RefSeq" id="WP_148452243.1">
    <property type="nucleotide sequence ID" value="NZ_VSDO01000002.1"/>
</dbReference>
<dbReference type="OrthoDB" id="88903at2"/>
<evidence type="ECO:0000259" key="2">
    <source>
        <dbReference type="Pfam" id="PF07693"/>
    </source>
</evidence>
<feature type="transmembrane region" description="Helical" evidence="1">
    <location>
        <begin position="37"/>
        <end position="55"/>
    </location>
</feature>
<dbReference type="AlphaFoldDB" id="A0A5D0CUB5"/>
<feature type="transmembrane region" description="Helical" evidence="1">
    <location>
        <begin position="156"/>
        <end position="177"/>
    </location>
</feature>
<dbReference type="EMBL" id="VSDO01000002">
    <property type="protein sequence ID" value="TYA13503.1"/>
    <property type="molecule type" value="Genomic_DNA"/>
</dbReference>
<gene>
    <name evidence="3" type="ORF">FRY98_12690</name>
</gene>
<evidence type="ECO:0000313" key="3">
    <source>
        <dbReference type="EMBL" id="TYA13503.1"/>
    </source>
</evidence>
<feature type="transmembrane region" description="Helical" evidence="1">
    <location>
        <begin position="100"/>
        <end position="118"/>
    </location>
</feature>
<accession>A0A5D0CUB5</accession>
<keyword evidence="1" id="KW-0812">Transmembrane</keyword>
<dbReference type="SUPFAM" id="SSF52540">
    <property type="entry name" value="P-loop containing nucleoside triphosphate hydrolases"/>
    <property type="match status" value="1"/>
</dbReference>
<comment type="caution">
    <text evidence="3">The sequence shown here is derived from an EMBL/GenBank/DDBJ whole genome shotgun (WGS) entry which is preliminary data.</text>
</comment>
<feature type="transmembrane region" description="Helical" evidence="1">
    <location>
        <begin position="67"/>
        <end position="88"/>
    </location>
</feature>
<dbReference type="Pfam" id="PF07693">
    <property type="entry name" value="KAP_NTPase"/>
    <property type="match status" value="1"/>
</dbReference>
<organism evidence="3 4">
    <name type="scientific">Paenibacillus faecis</name>
    <dbReference type="NCBI Taxonomy" id="862114"/>
    <lineage>
        <taxon>Bacteria</taxon>
        <taxon>Bacillati</taxon>
        <taxon>Bacillota</taxon>
        <taxon>Bacilli</taxon>
        <taxon>Bacillales</taxon>
        <taxon>Paenibacillaceae</taxon>
        <taxon>Paenibacillus</taxon>
    </lineage>
</organism>
<proteinExistence type="predicted"/>
<evidence type="ECO:0000313" key="4">
    <source>
        <dbReference type="Proteomes" id="UP000325218"/>
    </source>
</evidence>